<dbReference type="EMBL" id="CM009293">
    <property type="protein sequence ID" value="RQO89054.1"/>
    <property type="molecule type" value="Genomic_DNA"/>
</dbReference>
<dbReference type="InParanoid" id="A0A3N7G952"/>
<dbReference type="AlphaFoldDB" id="A0A3N7G952"/>
<proteinExistence type="predicted"/>
<accession>A0A3N7G952</accession>
<dbReference type="Proteomes" id="UP000006729">
    <property type="component" value="Chromosome 4"/>
</dbReference>
<protein>
    <submittedName>
        <fullName evidence="2">Uncharacterized protein</fullName>
    </submittedName>
</protein>
<keyword evidence="3" id="KW-1185">Reference proteome</keyword>
<evidence type="ECO:0000313" key="2">
    <source>
        <dbReference type="EMBL" id="RQO89054.1"/>
    </source>
</evidence>
<organism evidence="2 3">
    <name type="scientific">Populus trichocarpa</name>
    <name type="common">Western balsam poplar</name>
    <name type="synonym">Populus balsamifera subsp. trichocarpa</name>
    <dbReference type="NCBI Taxonomy" id="3694"/>
    <lineage>
        <taxon>Eukaryota</taxon>
        <taxon>Viridiplantae</taxon>
        <taxon>Streptophyta</taxon>
        <taxon>Embryophyta</taxon>
        <taxon>Tracheophyta</taxon>
        <taxon>Spermatophyta</taxon>
        <taxon>Magnoliopsida</taxon>
        <taxon>eudicotyledons</taxon>
        <taxon>Gunneridae</taxon>
        <taxon>Pentapetalae</taxon>
        <taxon>rosids</taxon>
        <taxon>fabids</taxon>
        <taxon>Malpighiales</taxon>
        <taxon>Salicaceae</taxon>
        <taxon>Saliceae</taxon>
        <taxon>Populus</taxon>
    </lineage>
</organism>
<keyword evidence="1" id="KW-0472">Membrane</keyword>
<evidence type="ECO:0000256" key="1">
    <source>
        <dbReference type="SAM" id="Phobius"/>
    </source>
</evidence>
<gene>
    <name evidence="2" type="ORF">POPTR_004G075550</name>
</gene>
<feature type="transmembrane region" description="Helical" evidence="1">
    <location>
        <begin position="36"/>
        <end position="56"/>
    </location>
</feature>
<reference evidence="2 3" key="1">
    <citation type="journal article" date="2006" name="Science">
        <title>The genome of black cottonwood, Populus trichocarpa (Torr. &amp; Gray).</title>
        <authorList>
            <person name="Tuskan G.A."/>
            <person name="Difazio S."/>
            <person name="Jansson S."/>
            <person name="Bohlmann J."/>
            <person name="Grigoriev I."/>
            <person name="Hellsten U."/>
            <person name="Putnam N."/>
            <person name="Ralph S."/>
            <person name="Rombauts S."/>
            <person name="Salamov A."/>
            <person name="Schein J."/>
            <person name="Sterck L."/>
            <person name="Aerts A."/>
            <person name="Bhalerao R.R."/>
            <person name="Bhalerao R.P."/>
            <person name="Blaudez D."/>
            <person name="Boerjan W."/>
            <person name="Brun A."/>
            <person name="Brunner A."/>
            <person name="Busov V."/>
            <person name="Campbell M."/>
            <person name="Carlson J."/>
            <person name="Chalot M."/>
            <person name="Chapman J."/>
            <person name="Chen G.L."/>
            <person name="Cooper D."/>
            <person name="Coutinho P.M."/>
            <person name="Couturier J."/>
            <person name="Covert S."/>
            <person name="Cronk Q."/>
            <person name="Cunningham R."/>
            <person name="Davis J."/>
            <person name="Degroeve S."/>
            <person name="Dejardin A."/>
            <person name="Depamphilis C."/>
            <person name="Detter J."/>
            <person name="Dirks B."/>
            <person name="Dubchak I."/>
            <person name="Duplessis S."/>
            <person name="Ehlting J."/>
            <person name="Ellis B."/>
            <person name="Gendler K."/>
            <person name="Goodstein D."/>
            <person name="Gribskov M."/>
            <person name="Grimwood J."/>
            <person name="Groover A."/>
            <person name="Gunter L."/>
            <person name="Hamberger B."/>
            <person name="Heinze B."/>
            <person name="Helariutta Y."/>
            <person name="Henrissat B."/>
            <person name="Holligan D."/>
            <person name="Holt R."/>
            <person name="Huang W."/>
            <person name="Islam-Faridi N."/>
            <person name="Jones S."/>
            <person name="Jones-Rhoades M."/>
            <person name="Jorgensen R."/>
            <person name="Joshi C."/>
            <person name="Kangasjarvi J."/>
            <person name="Karlsson J."/>
            <person name="Kelleher C."/>
            <person name="Kirkpatrick R."/>
            <person name="Kirst M."/>
            <person name="Kohler A."/>
            <person name="Kalluri U."/>
            <person name="Larimer F."/>
            <person name="Leebens-Mack J."/>
            <person name="Leple J.C."/>
            <person name="Locascio P."/>
            <person name="Lou Y."/>
            <person name="Lucas S."/>
            <person name="Martin F."/>
            <person name="Montanini B."/>
            <person name="Napoli C."/>
            <person name="Nelson D.R."/>
            <person name="Nelson C."/>
            <person name="Nieminen K."/>
            <person name="Nilsson O."/>
            <person name="Pereda V."/>
            <person name="Peter G."/>
            <person name="Philippe R."/>
            <person name="Pilate G."/>
            <person name="Poliakov A."/>
            <person name="Razumovskaya J."/>
            <person name="Richardson P."/>
            <person name="Rinaldi C."/>
            <person name="Ritland K."/>
            <person name="Rouze P."/>
            <person name="Ryaboy D."/>
            <person name="Schmutz J."/>
            <person name="Schrader J."/>
            <person name="Segerman B."/>
            <person name="Shin H."/>
            <person name="Siddiqui A."/>
            <person name="Sterky F."/>
            <person name="Terry A."/>
            <person name="Tsai C.J."/>
            <person name="Uberbacher E."/>
            <person name="Unneberg P."/>
            <person name="Vahala J."/>
            <person name="Wall K."/>
            <person name="Wessler S."/>
            <person name="Yang G."/>
            <person name="Yin T."/>
            <person name="Douglas C."/>
            <person name="Marra M."/>
            <person name="Sandberg G."/>
            <person name="Van de Peer Y."/>
            <person name="Rokhsar D."/>
        </authorList>
    </citation>
    <scope>NUCLEOTIDE SEQUENCE [LARGE SCALE GENOMIC DNA]</scope>
    <source>
        <strain evidence="3">cv. Nisqually</strain>
    </source>
</reference>
<keyword evidence="1" id="KW-1133">Transmembrane helix</keyword>
<name>A0A3N7G952_POPTR</name>
<keyword evidence="1" id="KW-0812">Transmembrane</keyword>
<evidence type="ECO:0000313" key="3">
    <source>
        <dbReference type="Proteomes" id="UP000006729"/>
    </source>
</evidence>
<sequence>MVFIMFNERRCSRWLGRHALGFQGLYATALENDCRLHVGLFVILSFIVEYVGLYIMQCLNVSTSPLFLVYCKALTVI</sequence>